<dbReference type="STRING" id="570156.AOG27_14960"/>
<dbReference type="InterPro" id="IPR010432">
    <property type="entry name" value="RDD"/>
</dbReference>
<dbReference type="Pfam" id="PF06271">
    <property type="entry name" value="RDD"/>
    <property type="match status" value="1"/>
</dbReference>
<dbReference type="PATRIC" id="fig|570156.3.peg.4080"/>
<name>A0A0P7D2M2_9GAMM</name>
<evidence type="ECO:0000256" key="2">
    <source>
        <dbReference type="ARBA" id="ARBA00022475"/>
    </source>
</evidence>
<feature type="domain" description="RDD" evidence="7">
    <location>
        <begin position="60"/>
        <end position="216"/>
    </location>
</feature>
<feature type="transmembrane region" description="Helical" evidence="6">
    <location>
        <begin position="179"/>
        <end position="204"/>
    </location>
</feature>
<dbReference type="PANTHER" id="PTHR36115:SF4">
    <property type="entry name" value="MEMBRANE PROTEIN"/>
    <property type="match status" value="1"/>
</dbReference>
<evidence type="ECO:0000259" key="7">
    <source>
        <dbReference type="Pfam" id="PF06271"/>
    </source>
</evidence>
<dbReference type="GO" id="GO:0005886">
    <property type="term" value="C:plasma membrane"/>
    <property type="evidence" value="ECO:0007669"/>
    <property type="project" value="UniProtKB-SubCell"/>
</dbReference>
<keyword evidence="5 6" id="KW-0472">Membrane</keyword>
<proteinExistence type="predicted"/>
<gene>
    <name evidence="8" type="ORF">AOG27_14960</name>
</gene>
<dbReference type="Proteomes" id="UP000050378">
    <property type="component" value="Unassembled WGS sequence"/>
</dbReference>
<feature type="transmembrane region" description="Helical" evidence="6">
    <location>
        <begin position="67"/>
        <end position="89"/>
    </location>
</feature>
<comment type="caution">
    <text evidence="8">The sequence shown here is derived from an EMBL/GenBank/DDBJ whole genome shotgun (WGS) entry which is preliminary data.</text>
</comment>
<evidence type="ECO:0000256" key="3">
    <source>
        <dbReference type="ARBA" id="ARBA00022692"/>
    </source>
</evidence>
<feature type="transmembrane region" description="Helical" evidence="6">
    <location>
        <begin position="101"/>
        <end position="118"/>
    </location>
</feature>
<sequence length="223" mass="25784">MDYTPNYKNYSLNELLDAQKYIDKDSFPQRAQELELEIANKIKDPEIKAEFEELETSKRYATFWPRFWAAIIDGLIFTALLYIECLLFGVEYSNQNMVLQAVNGVQYIGYVVFMHGFYGQTLGKMVMDVKVLDHDTETDINLKQSVRRESVNIAINSSWILLLLSISISLQQLGSIHEFLTYLIMGLSSLATLWALSEFITMLFNEKRRAIHDFIGKTVVVRL</sequence>
<dbReference type="EMBL" id="LJTC01000010">
    <property type="protein sequence ID" value="KPM82609.1"/>
    <property type="molecule type" value="Genomic_DNA"/>
</dbReference>
<dbReference type="InterPro" id="IPR051791">
    <property type="entry name" value="Pra-immunoreactive"/>
</dbReference>
<dbReference type="RefSeq" id="WP_054553812.1">
    <property type="nucleotide sequence ID" value="NZ_LJTC01000010.1"/>
</dbReference>
<organism evidence="8 9">
    <name type="scientific">Pseudoalteromonas lipolytica</name>
    <dbReference type="NCBI Taxonomy" id="570156"/>
    <lineage>
        <taxon>Bacteria</taxon>
        <taxon>Pseudomonadati</taxon>
        <taxon>Pseudomonadota</taxon>
        <taxon>Gammaproteobacteria</taxon>
        <taxon>Alteromonadales</taxon>
        <taxon>Pseudoalteromonadaceae</taxon>
        <taxon>Pseudoalteromonas</taxon>
    </lineage>
</organism>
<keyword evidence="3 6" id="KW-0812">Transmembrane</keyword>
<keyword evidence="4 6" id="KW-1133">Transmembrane helix</keyword>
<comment type="subcellular location">
    <subcellularLocation>
        <location evidence="1">Cell membrane</location>
        <topology evidence="1">Multi-pass membrane protein</topology>
    </subcellularLocation>
</comment>
<dbReference type="OrthoDB" id="8612316at2"/>
<evidence type="ECO:0000256" key="6">
    <source>
        <dbReference type="SAM" id="Phobius"/>
    </source>
</evidence>
<evidence type="ECO:0000256" key="5">
    <source>
        <dbReference type="ARBA" id="ARBA00023136"/>
    </source>
</evidence>
<reference evidence="8 9" key="1">
    <citation type="submission" date="2015-09" db="EMBL/GenBank/DDBJ databases">
        <title>Draft Genome Sequence of Pseudoalteromonas lipolytica UCD-48B.</title>
        <authorList>
            <person name="Krusor M."/>
            <person name="Coil D.A."/>
            <person name="Lang J.M."/>
            <person name="Eisen J.A."/>
            <person name="Alexiev A."/>
        </authorList>
    </citation>
    <scope>NUCLEOTIDE SEQUENCE [LARGE SCALE GENOMIC DNA]</scope>
    <source>
        <strain evidence="8 9">UCD-48B</strain>
    </source>
</reference>
<keyword evidence="2" id="KW-1003">Cell membrane</keyword>
<feature type="transmembrane region" description="Helical" evidence="6">
    <location>
        <begin position="153"/>
        <end position="173"/>
    </location>
</feature>
<dbReference type="AlphaFoldDB" id="A0A0P7D2M2"/>
<evidence type="ECO:0000313" key="8">
    <source>
        <dbReference type="EMBL" id="KPM82609.1"/>
    </source>
</evidence>
<protein>
    <submittedName>
        <fullName evidence="8">Transporter</fullName>
    </submittedName>
</protein>
<evidence type="ECO:0000313" key="9">
    <source>
        <dbReference type="Proteomes" id="UP000050378"/>
    </source>
</evidence>
<evidence type="ECO:0000256" key="4">
    <source>
        <dbReference type="ARBA" id="ARBA00022989"/>
    </source>
</evidence>
<evidence type="ECO:0000256" key="1">
    <source>
        <dbReference type="ARBA" id="ARBA00004651"/>
    </source>
</evidence>
<dbReference type="PANTHER" id="PTHR36115">
    <property type="entry name" value="PROLINE-RICH ANTIGEN HOMOLOG-RELATED"/>
    <property type="match status" value="1"/>
</dbReference>
<accession>A0A0P7D2M2</accession>